<dbReference type="AlphaFoldDB" id="A0A914VD27"/>
<dbReference type="GO" id="GO:0005524">
    <property type="term" value="F:ATP binding"/>
    <property type="evidence" value="ECO:0007669"/>
    <property type="project" value="InterPro"/>
</dbReference>
<dbReference type="Pfam" id="PF00005">
    <property type="entry name" value="ABC_tran"/>
    <property type="match status" value="1"/>
</dbReference>
<dbReference type="GO" id="GO:0140359">
    <property type="term" value="F:ABC-type transporter activity"/>
    <property type="evidence" value="ECO:0007669"/>
    <property type="project" value="InterPro"/>
</dbReference>
<evidence type="ECO:0000259" key="3">
    <source>
        <dbReference type="Pfam" id="PF00005"/>
    </source>
</evidence>
<organism evidence="4 5">
    <name type="scientific">Plectus sambesii</name>
    <dbReference type="NCBI Taxonomy" id="2011161"/>
    <lineage>
        <taxon>Eukaryota</taxon>
        <taxon>Metazoa</taxon>
        <taxon>Ecdysozoa</taxon>
        <taxon>Nematoda</taxon>
        <taxon>Chromadorea</taxon>
        <taxon>Plectida</taxon>
        <taxon>Plectina</taxon>
        <taxon>Plectoidea</taxon>
        <taxon>Plectidae</taxon>
        <taxon>Plectus</taxon>
    </lineage>
</organism>
<evidence type="ECO:0000256" key="2">
    <source>
        <dbReference type="SAM" id="SignalP"/>
    </source>
</evidence>
<proteinExistence type="predicted"/>
<name>A0A914VD27_9BILA</name>
<dbReference type="InterPro" id="IPR027417">
    <property type="entry name" value="P-loop_NTPase"/>
</dbReference>
<evidence type="ECO:0000313" key="5">
    <source>
        <dbReference type="WBParaSite" id="PSAMB.scaffold18202size977.g37521.t1"/>
    </source>
</evidence>
<feature type="transmembrane region" description="Helical" evidence="1">
    <location>
        <begin position="27"/>
        <end position="45"/>
    </location>
</feature>
<dbReference type="InterPro" id="IPR003439">
    <property type="entry name" value="ABC_transporter-like_ATP-bd"/>
</dbReference>
<keyword evidence="4" id="KW-1185">Reference proteome</keyword>
<dbReference type="Proteomes" id="UP000887566">
    <property type="component" value="Unplaced"/>
</dbReference>
<accession>A0A914VD27</accession>
<dbReference type="Gene3D" id="3.40.50.300">
    <property type="entry name" value="P-loop containing nucleotide triphosphate hydrolases"/>
    <property type="match status" value="1"/>
</dbReference>
<dbReference type="PANTHER" id="PTHR19229:SF250">
    <property type="entry name" value="ABC TRANSPORTER DOMAIN-CONTAINING PROTEIN-RELATED"/>
    <property type="match status" value="1"/>
</dbReference>
<dbReference type="GO" id="GO:0016020">
    <property type="term" value="C:membrane"/>
    <property type="evidence" value="ECO:0007669"/>
    <property type="project" value="InterPro"/>
</dbReference>
<feature type="chain" id="PRO_5038079070" evidence="2">
    <location>
        <begin position="18"/>
        <end position="252"/>
    </location>
</feature>
<keyword evidence="1" id="KW-0812">Transmembrane</keyword>
<keyword evidence="2" id="KW-0732">Signal</keyword>
<feature type="signal peptide" evidence="2">
    <location>
        <begin position="1"/>
        <end position="17"/>
    </location>
</feature>
<dbReference type="GO" id="GO:0005319">
    <property type="term" value="F:lipid transporter activity"/>
    <property type="evidence" value="ECO:0007669"/>
    <property type="project" value="TreeGrafter"/>
</dbReference>
<dbReference type="GO" id="GO:0016887">
    <property type="term" value="F:ATP hydrolysis activity"/>
    <property type="evidence" value="ECO:0007669"/>
    <property type="project" value="InterPro"/>
</dbReference>
<feature type="transmembrane region" description="Helical" evidence="1">
    <location>
        <begin position="57"/>
        <end position="79"/>
    </location>
</feature>
<dbReference type="SUPFAM" id="SSF52540">
    <property type="entry name" value="P-loop containing nucleoside triphosphate hydrolases"/>
    <property type="match status" value="1"/>
</dbReference>
<dbReference type="PANTHER" id="PTHR19229">
    <property type="entry name" value="ATP-BINDING CASSETTE TRANSPORTER SUBFAMILY A ABCA"/>
    <property type="match status" value="1"/>
</dbReference>
<keyword evidence="1" id="KW-1133">Transmembrane helix</keyword>
<dbReference type="WBParaSite" id="PSAMB.scaffold18202size977.g37521.t1">
    <property type="protein sequence ID" value="PSAMB.scaffold18202size977.g37521.t1"/>
    <property type="gene ID" value="PSAMB.scaffold18202size977.g37521"/>
</dbReference>
<feature type="transmembrane region" description="Helical" evidence="1">
    <location>
        <begin position="110"/>
        <end position="131"/>
    </location>
</feature>
<protein>
    <submittedName>
        <fullName evidence="5">ABC transporter domain-containing protein</fullName>
    </submittedName>
</protein>
<sequence>MLLYCTSLLCLCFLVSSLTATAQQAGIVMFVLLLVAYLAPSWAQIVPTIGYTGGKAWTARIASIIHCGVTVQIGFAYIIKWETIEMGAQWATLGDSPVEDDDFGALLECFLHLIIQIVYYMLLSVYFDLVAPSKYGFKLPWYFPVSPAFWCGERFNKVDDEEKQTQSTADIEPLTSAKEPGISVINLTKKYGKDKVAVDRLNVNFYRHEITALLGHNGAGKSTTMNMLTGMIGPSAGTAIIDGKDIRNDMKA</sequence>
<evidence type="ECO:0000256" key="1">
    <source>
        <dbReference type="SAM" id="Phobius"/>
    </source>
</evidence>
<keyword evidence="1" id="KW-0472">Membrane</keyword>
<reference evidence="5" key="1">
    <citation type="submission" date="2022-11" db="UniProtKB">
        <authorList>
            <consortium name="WormBaseParasite"/>
        </authorList>
    </citation>
    <scope>IDENTIFICATION</scope>
</reference>
<feature type="domain" description="ABC transporter" evidence="3">
    <location>
        <begin position="199"/>
        <end position="248"/>
    </location>
</feature>
<evidence type="ECO:0000313" key="4">
    <source>
        <dbReference type="Proteomes" id="UP000887566"/>
    </source>
</evidence>
<dbReference type="InterPro" id="IPR026082">
    <property type="entry name" value="ABCA"/>
</dbReference>